<dbReference type="AlphaFoldDB" id="A0AAE4MAC0"/>
<evidence type="ECO:0000256" key="2">
    <source>
        <dbReference type="ARBA" id="ARBA00022691"/>
    </source>
</evidence>
<comment type="caution">
    <text evidence="7">The sequence shown here is derived from an EMBL/GenBank/DDBJ whole genome shotgun (WGS) entry which is preliminary data.</text>
</comment>
<dbReference type="CDD" id="cd01335">
    <property type="entry name" value="Radical_SAM"/>
    <property type="match status" value="1"/>
</dbReference>
<evidence type="ECO:0000313" key="8">
    <source>
        <dbReference type="Proteomes" id="UP001273136"/>
    </source>
</evidence>
<dbReference type="SUPFAM" id="SSF102114">
    <property type="entry name" value="Radical SAM enzymes"/>
    <property type="match status" value="1"/>
</dbReference>
<evidence type="ECO:0000259" key="6">
    <source>
        <dbReference type="Pfam" id="PF04055"/>
    </source>
</evidence>
<name>A0AAE4MAC0_9EURY</name>
<dbReference type="RefSeq" id="WP_338093873.1">
    <property type="nucleotide sequence ID" value="NZ_JAWDKA010000003.1"/>
</dbReference>
<dbReference type="InterPro" id="IPR023867">
    <property type="entry name" value="Sulphatase_maturase_rSAM"/>
</dbReference>
<dbReference type="Proteomes" id="UP001273136">
    <property type="component" value="Unassembled WGS sequence"/>
</dbReference>
<dbReference type="InterPro" id="IPR058240">
    <property type="entry name" value="rSAM_sf"/>
</dbReference>
<evidence type="ECO:0000256" key="4">
    <source>
        <dbReference type="ARBA" id="ARBA00023004"/>
    </source>
</evidence>
<organism evidence="7 8">
    <name type="scientific">Methanorbis furvi</name>
    <dbReference type="NCBI Taxonomy" id="3028299"/>
    <lineage>
        <taxon>Archaea</taxon>
        <taxon>Methanobacteriati</taxon>
        <taxon>Methanobacteriota</taxon>
        <taxon>Stenosarchaea group</taxon>
        <taxon>Methanomicrobia</taxon>
        <taxon>Methanomicrobiales</taxon>
        <taxon>Methanocorpusculaceae</taxon>
        <taxon>Methanorbis</taxon>
    </lineage>
</organism>
<dbReference type="NCBIfam" id="TIGR04084">
    <property type="entry name" value="rSAM_AF0577"/>
    <property type="match status" value="1"/>
</dbReference>
<dbReference type="Gene3D" id="3.20.20.70">
    <property type="entry name" value="Aldolase class I"/>
    <property type="match status" value="1"/>
</dbReference>
<gene>
    <name evidence="7" type="ORF">McpAg1_06640</name>
</gene>
<dbReference type="InterPro" id="IPR007197">
    <property type="entry name" value="rSAM"/>
</dbReference>
<dbReference type="PANTHER" id="PTHR43273:SF2">
    <property type="entry name" value="RADICAL SAM CORE DOMAIN-CONTAINING PROTEIN"/>
    <property type="match status" value="1"/>
</dbReference>
<proteinExistence type="predicted"/>
<evidence type="ECO:0000313" key="7">
    <source>
        <dbReference type="EMBL" id="MDV0441472.1"/>
    </source>
</evidence>
<dbReference type="SFLD" id="SFLDG01104">
    <property type="entry name" value="Uncharacterised_Radical_SAM_Su"/>
    <property type="match status" value="1"/>
</dbReference>
<dbReference type="GO" id="GO:0016491">
    <property type="term" value="F:oxidoreductase activity"/>
    <property type="evidence" value="ECO:0007669"/>
    <property type="project" value="InterPro"/>
</dbReference>
<accession>A0AAE4MAC0</accession>
<keyword evidence="4" id="KW-0408">Iron</keyword>
<keyword evidence="2" id="KW-0949">S-adenosyl-L-methionine</keyword>
<sequence>MLQKPISASPRKTVSGSHKIMFFHLIVTDDCNLCCSYCRAKMFEEEDPAGGSAGTIDETIAETLDYPLEELYRFLAKDPDCVLTFIGGEPLLRADIVTEIMDHAPISRFMLQTNGTKLGELPPAYTNKFETILISIDGCRELTDGHRGCGIYDRVIGVTDRIRGRGYTGELIARMTVAEDTDIFASVTHLADHFSSIHWQMDADFTGDYSHRRFSEWKDSYNAGIVKLVDEWVSRIEETGTVPKWYPFLSTTEDMLFGQQSRLRCGSGYSNYSIMTNGWIAPCPIMVGMADYYAGHISSADPLNLPQIHIQEPCPSCDIYGFCGGRCLYSNIVRPWREHYTLVCDTVHALHDALATQIPRLQTMIDEGKLTRASFEHTRYNGCEIIP</sequence>
<evidence type="ECO:0000256" key="3">
    <source>
        <dbReference type="ARBA" id="ARBA00022723"/>
    </source>
</evidence>
<evidence type="ECO:0000256" key="5">
    <source>
        <dbReference type="ARBA" id="ARBA00023014"/>
    </source>
</evidence>
<dbReference type="InterPro" id="IPR023885">
    <property type="entry name" value="4Fe4S-binding_SPASM_dom"/>
</dbReference>
<dbReference type="GO" id="GO:0051536">
    <property type="term" value="F:iron-sulfur cluster binding"/>
    <property type="evidence" value="ECO:0007669"/>
    <property type="project" value="UniProtKB-KW"/>
</dbReference>
<dbReference type="Pfam" id="PF04055">
    <property type="entry name" value="Radical_SAM"/>
    <property type="match status" value="1"/>
</dbReference>
<keyword evidence="5" id="KW-0411">Iron-sulfur</keyword>
<keyword evidence="3" id="KW-0479">Metal-binding</keyword>
<evidence type="ECO:0000256" key="1">
    <source>
        <dbReference type="ARBA" id="ARBA00001966"/>
    </source>
</evidence>
<dbReference type="InterPro" id="IPR013785">
    <property type="entry name" value="Aldolase_TIM"/>
</dbReference>
<dbReference type="NCBIfam" id="TIGR04085">
    <property type="entry name" value="rSAM_more_4Fe4S"/>
    <property type="match status" value="1"/>
</dbReference>
<protein>
    <recommendedName>
        <fullName evidence="6">Radical SAM core domain-containing protein</fullName>
    </recommendedName>
</protein>
<reference evidence="7" key="1">
    <citation type="submission" date="2023-06" db="EMBL/GenBank/DDBJ databases">
        <title>Genome sequence of Methancorpusculaceae sp. Ag1.</title>
        <authorList>
            <person name="Protasov E."/>
            <person name="Platt K."/>
            <person name="Poehlein A."/>
            <person name="Daniel R."/>
            <person name="Brune A."/>
        </authorList>
    </citation>
    <scope>NUCLEOTIDE SEQUENCE</scope>
    <source>
        <strain evidence="7">Ag1</strain>
    </source>
</reference>
<feature type="domain" description="Radical SAM core" evidence="6">
    <location>
        <begin position="26"/>
        <end position="169"/>
    </location>
</feature>
<dbReference type="SFLD" id="SFLDS00029">
    <property type="entry name" value="Radical_SAM"/>
    <property type="match status" value="2"/>
</dbReference>
<dbReference type="PANTHER" id="PTHR43273">
    <property type="entry name" value="ANAEROBIC SULFATASE-MATURATING ENZYME HOMOLOG ASLB-RELATED"/>
    <property type="match status" value="1"/>
</dbReference>
<dbReference type="EMBL" id="JAWDKA010000003">
    <property type="protein sequence ID" value="MDV0441472.1"/>
    <property type="molecule type" value="Genomic_DNA"/>
</dbReference>
<keyword evidence="8" id="KW-1185">Reference proteome</keyword>
<comment type="cofactor">
    <cofactor evidence="1">
        <name>[4Fe-4S] cluster</name>
        <dbReference type="ChEBI" id="CHEBI:49883"/>
    </cofactor>
</comment>
<dbReference type="SFLD" id="SFLDG01067">
    <property type="entry name" value="SPASM/twitch_domain_containing"/>
    <property type="match status" value="1"/>
</dbReference>
<dbReference type="GO" id="GO:0046872">
    <property type="term" value="F:metal ion binding"/>
    <property type="evidence" value="ECO:0007669"/>
    <property type="project" value="UniProtKB-KW"/>
</dbReference>
<dbReference type="InterPro" id="IPR023819">
    <property type="entry name" value="Pep-mod_rSAM_AF0577"/>
</dbReference>